<keyword evidence="1" id="KW-1133">Transmembrane helix</keyword>
<protein>
    <submittedName>
        <fullName evidence="3">Alpha/beta hydrolase</fullName>
    </submittedName>
</protein>
<gene>
    <name evidence="3" type="ORF">H8718_15780</name>
</gene>
<name>A0A926EIN8_9FIRM</name>
<dbReference type="Gene3D" id="3.40.50.1820">
    <property type="entry name" value="alpha/beta hydrolase"/>
    <property type="match status" value="1"/>
</dbReference>
<evidence type="ECO:0000256" key="1">
    <source>
        <dbReference type="SAM" id="Phobius"/>
    </source>
</evidence>
<keyword evidence="4" id="KW-1185">Reference proteome</keyword>
<dbReference type="AlphaFoldDB" id="A0A926EIN8"/>
<dbReference type="PANTHER" id="PTHR43358:SF4">
    <property type="entry name" value="ALPHA_BETA HYDROLASE FOLD-1 DOMAIN-CONTAINING PROTEIN"/>
    <property type="match status" value="1"/>
</dbReference>
<feature type="transmembrane region" description="Helical" evidence="1">
    <location>
        <begin position="12"/>
        <end position="38"/>
    </location>
</feature>
<dbReference type="InterPro" id="IPR029058">
    <property type="entry name" value="AB_hydrolase_fold"/>
</dbReference>
<evidence type="ECO:0000313" key="4">
    <source>
        <dbReference type="Proteomes" id="UP000655830"/>
    </source>
</evidence>
<dbReference type="GO" id="GO:0016787">
    <property type="term" value="F:hydrolase activity"/>
    <property type="evidence" value="ECO:0007669"/>
    <property type="project" value="UniProtKB-KW"/>
</dbReference>
<evidence type="ECO:0000313" key="3">
    <source>
        <dbReference type="EMBL" id="MBC8580978.1"/>
    </source>
</evidence>
<keyword evidence="1" id="KW-0472">Membrane</keyword>
<dbReference type="Proteomes" id="UP000655830">
    <property type="component" value="Unassembled WGS sequence"/>
</dbReference>
<reference evidence="3" key="1">
    <citation type="submission" date="2020-08" db="EMBL/GenBank/DDBJ databases">
        <title>Genome public.</title>
        <authorList>
            <person name="Liu C."/>
            <person name="Sun Q."/>
        </authorList>
    </citation>
    <scope>NUCLEOTIDE SEQUENCE</scope>
    <source>
        <strain evidence="3">NSJ-12</strain>
    </source>
</reference>
<dbReference type="InterPro" id="IPR052920">
    <property type="entry name" value="DNA-binding_regulatory"/>
</dbReference>
<dbReference type="SUPFAM" id="SSF53474">
    <property type="entry name" value="alpha/beta-Hydrolases"/>
    <property type="match status" value="1"/>
</dbReference>
<comment type="caution">
    <text evidence="3">The sequence shown here is derived from an EMBL/GenBank/DDBJ whole genome shotgun (WGS) entry which is preliminary data.</text>
</comment>
<dbReference type="EMBL" id="JACRSY010000033">
    <property type="protein sequence ID" value="MBC8580978.1"/>
    <property type="molecule type" value="Genomic_DNA"/>
</dbReference>
<organism evidence="3 4">
    <name type="scientific">Zhenhengia yiwuensis</name>
    <dbReference type="NCBI Taxonomy" id="2763666"/>
    <lineage>
        <taxon>Bacteria</taxon>
        <taxon>Bacillati</taxon>
        <taxon>Bacillota</taxon>
        <taxon>Clostridia</taxon>
        <taxon>Lachnospirales</taxon>
        <taxon>Lachnospiraceae</taxon>
        <taxon>Zhenhengia</taxon>
    </lineage>
</organism>
<dbReference type="PANTHER" id="PTHR43358">
    <property type="entry name" value="ALPHA/BETA-HYDROLASE"/>
    <property type="match status" value="1"/>
</dbReference>
<proteinExistence type="predicted"/>
<dbReference type="Pfam" id="PF12146">
    <property type="entry name" value="Hydrolase_4"/>
    <property type="match status" value="1"/>
</dbReference>
<keyword evidence="1" id="KW-0812">Transmembrane</keyword>
<dbReference type="InterPro" id="IPR022742">
    <property type="entry name" value="Hydrolase_4"/>
</dbReference>
<evidence type="ECO:0000259" key="2">
    <source>
        <dbReference type="Pfam" id="PF12146"/>
    </source>
</evidence>
<keyword evidence="3" id="KW-0378">Hydrolase</keyword>
<feature type="domain" description="Serine aminopeptidase S33" evidence="2">
    <location>
        <begin position="110"/>
        <end position="210"/>
    </location>
</feature>
<accession>A0A926EIN8</accession>
<sequence length="331" mass="37113">MTTRSILMKKIKIALIGVLIFILFSGVTIIGFGANYLYNLALNPTTPKDLIFSSDDEAPKDSVKQNETSGAVTIDDKTWLLEHSGYQDLYITSQDGLNLHNYVINRPDSNKWIIAVHGYTSEGLSMASYARTFYEMGYNVIIPDLRAHGKSQGDYIGMGWDERLDIIDLIHYIIENDHNSQIALFGVSMGAATVMNVSGEELPSNVKAIIEDCGYTSVWDQFSYQLNELFGLPAFPMMHSASLVTRLRAGYWLGEASVIDQVKKSKTPTLFIHGDEDDFVPYSMLEELYEASTAPKEKLVIKGAGHAKSREVNPDLYWSTITQFLNKYMND</sequence>